<organism evidence="2 3">
    <name type="scientific">Faecalicoccus pleomorphus</name>
    <dbReference type="NCBI Taxonomy" id="1323"/>
    <lineage>
        <taxon>Bacteria</taxon>
        <taxon>Bacillati</taxon>
        <taxon>Bacillota</taxon>
        <taxon>Erysipelotrichia</taxon>
        <taxon>Erysipelotrichales</taxon>
        <taxon>Erysipelotrichaceae</taxon>
        <taxon>Faecalicoccus</taxon>
    </lineage>
</organism>
<dbReference type="CDD" id="cd00060">
    <property type="entry name" value="FHA"/>
    <property type="match status" value="1"/>
</dbReference>
<dbReference type="RefSeq" id="WP_022789854.1">
    <property type="nucleotide sequence ID" value="NZ_UHFX01000003.1"/>
</dbReference>
<dbReference type="Pfam" id="PF00498">
    <property type="entry name" value="FHA"/>
    <property type="match status" value="1"/>
</dbReference>
<dbReference type="GeneID" id="77461229"/>
<sequence length="330" mass="38838">MNQWIQVLSQDSSILKVALKDPSKMDLTVFEKMAGDDYCLRCVLDDRQKGVIVYSVENLINLKDFLEQVIFEKKEGYFFLKKLFECAISVNRNKPVLFDPSFVFVSPYGDTFYFLVVPLVLDEWMFQKTQVVSWVQYLVEHFKTTTAYEILGFMIRFCQSEEFSLPNLISGLENVKRNYYPLKRWAFFKERESFRLKEPVSTLYYAKMRFVPDTQTSSVENKTQLIGQVNTTKAYLEEKKTGRKYDLQTESVLIGRLVSCDIRLPDESISLKHALILCENERYYIKDLKSLNRTFLNDKQVIRKMRLHDGMKLTLGSVDFIFRQDEDGKI</sequence>
<reference evidence="2 3" key="1">
    <citation type="submission" date="2018-06" db="EMBL/GenBank/DDBJ databases">
        <authorList>
            <consortium name="Pathogen Informatics"/>
            <person name="Doyle S."/>
        </authorList>
    </citation>
    <scope>NUCLEOTIDE SEQUENCE [LARGE SCALE GENOMIC DNA]</scope>
    <source>
        <strain evidence="2 3">NCTC11087</strain>
    </source>
</reference>
<dbReference type="AlphaFoldDB" id="A0A380LHH4"/>
<dbReference type="SUPFAM" id="SSF49879">
    <property type="entry name" value="SMAD/FHA domain"/>
    <property type="match status" value="1"/>
</dbReference>
<gene>
    <name evidence="2" type="primary">embR</name>
    <name evidence="2" type="ORF">NCTC11087_00234</name>
</gene>
<dbReference type="Gene3D" id="2.60.200.20">
    <property type="match status" value="1"/>
</dbReference>
<dbReference type="PROSITE" id="PS50006">
    <property type="entry name" value="FHA_DOMAIN"/>
    <property type="match status" value="1"/>
</dbReference>
<dbReference type="InterPro" id="IPR050923">
    <property type="entry name" value="Cell_Proc_Reg/RNA_Proc"/>
</dbReference>
<evidence type="ECO:0000259" key="1">
    <source>
        <dbReference type="PROSITE" id="PS50006"/>
    </source>
</evidence>
<dbReference type="SMART" id="SM00240">
    <property type="entry name" value="FHA"/>
    <property type="match status" value="1"/>
</dbReference>
<keyword evidence="3" id="KW-1185">Reference proteome</keyword>
<name>A0A380LHH4_9FIRM</name>
<protein>
    <submittedName>
        <fullName evidence="2">Probable regulatory protein embR</fullName>
    </submittedName>
</protein>
<evidence type="ECO:0000313" key="2">
    <source>
        <dbReference type="EMBL" id="SUO03374.1"/>
    </source>
</evidence>
<dbReference type="PANTHER" id="PTHR23308">
    <property type="entry name" value="NUCLEAR INHIBITOR OF PROTEIN PHOSPHATASE-1"/>
    <property type="match status" value="1"/>
</dbReference>
<dbReference type="OrthoDB" id="9816434at2"/>
<proteinExistence type="predicted"/>
<dbReference type="Proteomes" id="UP000255523">
    <property type="component" value="Unassembled WGS sequence"/>
</dbReference>
<dbReference type="EMBL" id="UHFX01000003">
    <property type="protein sequence ID" value="SUO03374.1"/>
    <property type="molecule type" value="Genomic_DNA"/>
</dbReference>
<evidence type="ECO:0000313" key="3">
    <source>
        <dbReference type="Proteomes" id="UP000255523"/>
    </source>
</evidence>
<dbReference type="InterPro" id="IPR000253">
    <property type="entry name" value="FHA_dom"/>
</dbReference>
<dbReference type="InterPro" id="IPR008984">
    <property type="entry name" value="SMAD_FHA_dom_sf"/>
</dbReference>
<accession>A0A380LHH4</accession>
<feature type="domain" description="FHA" evidence="1">
    <location>
        <begin position="252"/>
        <end position="301"/>
    </location>
</feature>